<dbReference type="InterPro" id="IPR044929">
    <property type="entry name" value="DNA/RNA_non-sp_Endonuclease_sf"/>
</dbReference>
<dbReference type="InterPro" id="IPR020821">
    <property type="entry name" value="ENPP1-3/EXOG-like_nuc-like"/>
</dbReference>
<feature type="domain" description="DNA/RNA non-specific endonuclease/pyrophosphatase/phosphodiesterase" evidence="6">
    <location>
        <begin position="89"/>
        <end position="366"/>
    </location>
</feature>
<evidence type="ECO:0000259" key="5">
    <source>
        <dbReference type="SMART" id="SM00477"/>
    </source>
</evidence>
<dbReference type="InterPro" id="IPR001604">
    <property type="entry name" value="Endo_G_ENPP1-like_dom"/>
</dbReference>
<evidence type="ECO:0000256" key="3">
    <source>
        <dbReference type="PIRSR" id="PIRSR640255-2"/>
    </source>
</evidence>
<feature type="active site" description="Proton acceptor" evidence="2">
    <location>
        <position position="153"/>
    </location>
</feature>
<reference evidence="7 8" key="1">
    <citation type="submission" date="2023-10" db="EMBL/GenBank/DDBJ databases">
        <title>Comparative genomics analysis reveals potential genetic determinants of host preference in Cryptosporidium xiaoi.</title>
        <authorList>
            <person name="Xiao L."/>
            <person name="Li J."/>
        </authorList>
    </citation>
    <scope>NUCLEOTIDE SEQUENCE [LARGE SCALE GENOMIC DNA]</scope>
    <source>
        <strain evidence="7 8">52996</strain>
    </source>
</reference>
<evidence type="ECO:0000313" key="8">
    <source>
        <dbReference type="Proteomes" id="UP001311799"/>
    </source>
</evidence>
<evidence type="ECO:0000313" key="7">
    <source>
        <dbReference type="EMBL" id="KAK6588803.1"/>
    </source>
</evidence>
<dbReference type="SUPFAM" id="SSF54060">
    <property type="entry name" value="His-Me finger endonucleases"/>
    <property type="match status" value="1"/>
</dbReference>
<keyword evidence="7" id="KW-0378">Hydrolase</keyword>
<dbReference type="GO" id="GO:0004521">
    <property type="term" value="F:RNA endonuclease activity"/>
    <property type="evidence" value="ECO:0007669"/>
    <property type="project" value="TreeGrafter"/>
</dbReference>
<keyword evidence="4" id="KW-1133">Transmembrane helix</keyword>
<keyword evidence="8" id="KW-1185">Reference proteome</keyword>
<keyword evidence="3" id="KW-0479">Metal-binding</keyword>
<sequence>MNSKANLGLGVVIGGALGYLLYPRIESNKVKANFISGNVDIIGESKRNTCHFIVRNIIDRITRKETENIRVNGGFYPSLRLPSNENLIIRDSYLSSVSFRNKIPNWVAERITKETCNGKAERSNCVFQTDPNIPTIWSAENKDYFGSGYSRGHLAAAGQHKDTPKAQSDTFYLSGNILPQELSNNGGDWYRLELLSRKLTDYYEDVYIVSGPLFMPNNMRSEDFLNLAKKVSGEKEEPPKDALGQICVIHKKDVVEKARELGDEKRINPKLIVNSNMEDSPVRKVTYDVIGNKCVSVPTHLFKIILGVRPKKEMKNGVDGLPPVVLGSFIMRNAPEENRHELEEYMVPLRSIEISTGLNFSGIREFAALQIRNSMTKKEFRKKYGTTRKFMSFIPYLSSASSFLKDNEFYSICNIKESSGKSGDSNNRSICMDTDSDRVTAWRYLGYLSLSKSKHELDKIWKTIKEREYDIENIFLRKEYVNKCKSFGHDPNEL</sequence>
<evidence type="ECO:0000256" key="4">
    <source>
        <dbReference type="SAM" id="Phobius"/>
    </source>
</evidence>
<feature type="transmembrane region" description="Helical" evidence="4">
    <location>
        <begin position="6"/>
        <end position="22"/>
    </location>
</feature>
<dbReference type="PANTHER" id="PTHR13966:SF5">
    <property type="entry name" value="ENDONUCLEASE G, MITOCHONDRIAL"/>
    <property type="match status" value="1"/>
</dbReference>
<dbReference type="PANTHER" id="PTHR13966">
    <property type="entry name" value="ENDONUCLEASE RELATED"/>
    <property type="match status" value="1"/>
</dbReference>
<feature type="binding site" evidence="3">
    <location>
        <position position="185"/>
    </location>
    <ligand>
        <name>Mg(2+)</name>
        <dbReference type="ChEBI" id="CHEBI:18420"/>
        <note>catalytic</note>
    </ligand>
</feature>
<keyword evidence="7" id="KW-0255">Endonuclease</keyword>
<evidence type="ECO:0000256" key="1">
    <source>
        <dbReference type="ARBA" id="ARBA00010052"/>
    </source>
</evidence>
<keyword evidence="7" id="KW-0540">Nuclease</keyword>
<dbReference type="GO" id="GO:0005743">
    <property type="term" value="C:mitochondrial inner membrane"/>
    <property type="evidence" value="ECO:0007669"/>
    <property type="project" value="TreeGrafter"/>
</dbReference>
<dbReference type="InterPro" id="IPR044925">
    <property type="entry name" value="His-Me_finger_sf"/>
</dbReference>
<keyword evidence="4" id="KW-0472">Membrane</keyword>
<proteinExistence type="inferred from homology"/>
<protein>
    <submittedName>
        <fullName evidence="7">Endonuclease G-like 1</fullName>
    </submittedName>
</protein>
<evidence type="ECO:0000256" key="2">
    <source>
        <dbReference type="PIRSR" id="PIRSR640255-1"/>
    </source>
</evidence>
<dbReference type="GO" id="GO:0003676">
    <property type="term" value="F:nucleic acid binding"/>
    <property type="evidence" value="ECO:0007669"/>
    <property type="project" value="InterPro"/>
</dbReference>
<comment type="caution">
    <text evidence="7">The sequence shown here is derived from an EMBL/GenBank/DDBJ whole genome shotgun (WGS) entry which is preliminary data.</text>
</comment>
<evidence type="ECO:0000259" key="6">
    <source>
        <dbReference type="SMART" id="SM00892"/>
    </source>
</evidence>
<dbReference type="CDD" id="cd00091">
    <property type="entry name" value="NUC"/>
    <property type="match status" value="1"/>
</dbReference>
<dbReference type="SMART" id="SM00477">
    <property type="entry name" value="NUC"/>
    <property type="match status" value="1"/>
</dbReference>
<dbReference type="SMART" id="SM00892">
    <property type="entry name" value="Endonuclease_NS"/>
    <property type="match status" value="1"/>
</dbReference>
<dbReference type="GO" id="GO:0005634">
    <property type="term" value="C:nucleus"/>
    <property type="evidence" value="ECO:0007669"/>
    <property type="project" value="TreeGrafter"/>
</dbReference>
<dbReference type="Proteomes" id="UP001311799">
    <property type="component" value="Unassembled WGS sequence"/>
</dbReference>
<dbReference type="AlphaFoldDB" id="A0AAV9XVM5"/>
<dbReference type="GO" id="GO:0046872">
    <property type="term" value="F:metal ion binding"/>
    <property type="evidence" value="ECO:0007669"/>
    <property type="project" value="UniProtKB-KW"/>
</dbReference>
<dbReference type="GO" id="GO:0000014">
    <property type="term" value="F:single-stranded DNA endodeoxyribonuclease activity"/>
    <property type="evidence" value="ECO:0007669"/>
    <property type="project" value="TreeGrafter"/>
</dbReference>
<dbReference type="Gene3D" id="3.40.570.10">
    <property type="entry name" value="Extracellular Endonuclease, subunit A"/>
    <property type="match status" value="1"/>
</dbReference>
<dbReference type="EMBL" id="JAWDEY010000022">
    <property type="protein sequence ID" value="KAK6588803.1"/>
    <property type="molecule type" value="Genomic_DNA"/>
</dbReference>
<name>A0AAV9XVM5_9CRYT</name>
<dbReference type="Pfam" id="PF01223">
    <property type="entry name" value="Endonuclease_NS"/>
    <property type="match status" value="1"/>
</dbReference>
<feature type="domain" description="ENPP1-3/EXOG-like endonuclease/phosphodiesterase" evidence="5">
    <location>
        <begin position="90"/>
        <end position="367"/>
    </location>
</feature>
<dbReference type="InterPro" id="IPR040255">
    <property type="entry name" value="Non-specific_endonuclease"/>
</dbReference>
<gene>
    <name evidence="7" type="ORF">RS030_2286</name>
</gene>
<accession>A0AAV9XVM5</accession>
<comment type="similarity">
    <text evidence="1">Belongs to the DNA/RNA non-specific endonuclease family.</text>
</comment>
<keyword evidence="4" id="KW-0812">Transmembrane</keyword>
<organism evidence="7 8">
    <name type="scientific">Cryptosporidium xiaoi</name>
    <dbReference type="NCBI Taxonomy" id="659607"/>
    <lineage>
        <taxon>Eukaryota</taxon>
        <taxon>Sar</taxon>
        <taxon>Alveolata</taxon>
        <taxon>Apicomplexa</taxon>
        <taxon>Conoidasida</taxon>
        <taxon>Coccidia</taxon>
        <taxon>Eucoccidiorida</taxon>
        <taxon>Eimeriorina</taxon>
        <taxon>Cryptosporidiidae</taxon>
        <taxon>Cryptosporidium</taxon>
    </lineage>
</organism>